<reference evidence="4" key="2">
    <citation type="submission" date="2025-09" db="UniProtKB">
        <authorList>
            <consortium name="Ensembl"/>
        </authorList>
    </citation>
    <scope>IDENTIFICATION</scope>
</reference>
<evidence type="ECO:0000259" key="3">
    <source>
        <dbReference type="PROSITE" id="PS50835"/>
    </source>
</evidence>
<dbReference type="InterPro" id="IPR007110">
    <property type="entry name" value="Ig-like_dom"/>
</dbReference>
<dbReference type="PANTHER" id="PTHR23411">
    <property type="entry name" value="TAPASIN"/>
    <property type="match status" value="1"/>
</dbReference>
<dbReference type="Proteomes" id="UP000694544">
    <property type="component" value="Unplaced"/>
</dbReference>
<sequence length="369" mass="38119">MLTTSKQTAEFTCLASGKAPPDARFSWEVNGQPHGGAMEEGPTWHMNGSWSQSSRLALPRSLWASGSNVTCTLSGPKHGEGSRGPHGTPATSFPRGLPGWGAQPLEPQLASITRLLPAAAAVPSNLTLRTLTTPGPFSPAWLLCEVSGFSPMDILLTWLEGQQEMEPSQFATAHPTAQPGHASFHTWSVLHVSSPLDHTGATYTCVVSHEASRTLLNGSCSLDTGGESHGPGALSEQPGHGAGCRGAAPEVLGSRDAATPYQGPWDSGSPTAAPLVPDTRPQATCRSREGGRCCPPPTTQAAISHQDMPATGHKVGASGGLGVRTATLNSCPLGTSETPQLPSPPPFRESSQHLGGHTCPGRGTGLGLP</sequence>
<name>A0A8C6E745_MOSMO</name>
<dbReference type="InterPro" id="IPR013783">
    <property type="entry name" value="Ig-like_fold"/>
</dbReference>
<keyword evidence="5" id="KW-1185">Reference proteome</keyword>
<dbReference type="Pfam" id="PF07654">
    <property type="entry name" value="C1-set"/>
    <property type="match status" value="1"/>
</dbReference>
<dbReference type="Gene3D" id="2.60.40.10">
    <property type="entry name" value="Immunoglobulins"/>
    <property type="match status" value="2"/>
</dbReference>
<reference evidence="4" key="1">
    <citation type="submission" date="2025-08" db="UniProtKB">
        <authorList>
            <consortium name="Ensembl"/>
        </authorList>
    </citation>
    <scope>IDENTIFICATION</scope>
</reference>
<feature type="region of interest" description="Disordered" evidence="2">
    <location>
        <begin position="225"/>
        <end position="295"/>
    </location>
</feature>
<dbReference type="InterPro" id="IPR050380">
    <property type="entry name" value="Immune_Resp_Modulators"/>
</dbReference>
<dbReference type="GeneTree" id="ENSGT00940000161491"/>
<protein>
    <recommendedName>
        <fullName evidence="3">Ig-like domain-containing protein</fullName>
    </recommendedName>
</protein>
<evidence type="ECO:0000256" key="2">
    <source>
        <dbReference type="SAM" id="MobiDB-lite"/>
    </source>
</evidence>
<feature type="domain" description="Ig-like" evidence="3">
    <location>
        <begin position="117"/>
        <end position="216"/>
    </location>
</feature>
<evidence type="ECO:0000256" key="1">
    <source>
        <dbReference type="ARBA" id="ARBA00023319"/>
    </source>
</evidence>
<feature type="region of interest" description="Disordered" evidence="2">
    <location>
        <begin position="73"/>
        <end position="93"/>
    </location>
</feature>
<dbReference type="SUPFAM" id="SSF48726">
    <property type="entry name" value="Immunoglobulin"/>
    <property type="match status" value="2"/>
</dbReference>
<dbReference type="PROSITE" id="PS50835">
    <property type="entry name" value="IG_LIKE"/>
    <property type="match status" value="2"/>
</dbReference>
<dbReference type="Ensembl" id="ENSMMST00000028730.1">
    <property type="protein sequence ID" value="ENSMMSP00000026032.1"/>
    <property type="gene ID" value="ENSMMSG00000019567.1"/>
</dbReference>
<dbReference type="AlphaFoldDB" id="A0A8C6E745"/>
<organism evidence="4 5">
    <name type="scientific">Moschus moschiferus</name>
    <name type="common">Siberian musk deer</name>
    <name type="synonym">Moschus sibiricus</name>
    <dbReference type="NCBI Taxonomy" id="68415"/>
    <lineage>
        <taxon>Eukaryota</taxon>
        <taxon>Metazoa</taxon>
        <taxon>Chordata</taxon>
        <taxon>Craniata</taxon>
        <taxon>Vertebrata</taxon>
        <taxon>Euteleostomi</taxon>
        <taxon>Mammalia</taxon>
        <taxon>Eutheria</taxon>
        <taxon>Laurasiatheria</taxon>
        <taxon>Artiodactyla</taxon>
        <taxon>Ruminantia</taxon>
        <taxon>Pecora</taxon>
        <taxon>Moschidae</taxon>
        <taxon>Moschus</taxon>
    </lineage>
</organism>
<feature type="compositionally biased region" description="Polar residues" evidence="2">
    <location>
        <begin position="331"/>
        <end position="340"/>
    </location>
</feature>
<feature type="domain" description="Ig-like" evidence="3">
    <location>
        <begin position="1"/>
        <end position="74"/>
    </location>
</feature>
<accession>A0A8C6E745</accession>
<feature type="region of interest" description="Disordered" evidence="2">
    <location>
        <begin position="331"/>
        <end position="369"/>
    </location>
</feature>
<dbReference type="InterPro" id="IPR013151">
    <property type="entry name" value="Immunoglobulin_dom"/>
</dbReference>
<evidence type="ECO:0000313" key="5">
    <source>
        <dbReference type="Proteomes" id="UP000694544"/>
    </source>
</evidence>
<keyword evidence="1" id="KW-0393">Immunoglobulin domain</keyword>
<proteinExistence type="predicted"/>
<dbReference type="Pfam" id="PF00047">
    <property type="entry name" value="ig"/>
    <property type="match status" value="1"/>
</dbReference>
<dbReference type="InterPro" id="IPR036179">
    <property type="entry name" value="Ig-like_dom_sf"/>
</dbReference>
<dbReference type="SMART" id="SM00407">
    <property type="entry name" value="IGc1"/>
    <property type="match status" value="2"/>
</dbReference>
<dbReference type="InterPro" id="IPR003597">
    <property type="entry name" value="Ig_C1-set"/>
</dbReference>
<evidence type="ECO:0000313" key="4">
    <source>
        <dbReference type="Ensembl" id="ENSMMSP00000026032.1"/>
    </source>
</evidence>